<dbReference type="InterPro" id="IPR000073">
    <property type="entry name" value="AB_hydrolase_1"/>
</dbReference>
<name>A0ABU5CNQ3_9BACI</name>
<dbReference type="EMBL" id="JAWDIQ010000001">
    <property type="protein sequence ID" value="MDY0407989.1"/>
    <property type="molecule type" value="Genomic_DNA"/>
</dbReference>
<keyword evidence="1 3" id="KW-0378">Hydrolase</keyword>
<reference evidence="3 4" key="1">
    <citation type="submission" date="2023-10" db="EMBL/GenBank/DDBJ databases">
        <title>Virgibacillus soli CC-YMP-6 genome.</title>
        <authorList>
            <person name="Miliotis G."/>
            <person name="Sengupta P."/>
            <person name="Hameed A."/>
            <person name="Chuvochina M."/>
            <person name="Mcdonagh F."/>
            <person name="Simpson A.C."/>
            <person name="Singh N.K."/>
            <person name="Rekha P.D."/>
            <person name="Raman K."/>
            <person name="Hugenholtz P."/>
            <person name="Venkateswaran K."/>
        </authorList>
    </citation>
    <scope>NUCLEOTIDE SEQUENCE [LARGE SCALE GENOMIC DNA]</scope>
    <source>
        <strain evidence="3 4">CC-YMP-6</strain>
    </source>
</reference>
<gene>
    <name evidence="3" type="ORF">RWD45_04390</name>
</gene>
<dbReference type="Gene3D" id="3.40.50.1820">
    <property type="entry name" value="alpha/beta hydrolase"/>
    <property type="match status" value="1"/>
</dbReference>
<organism evidence="3 4">
    <name type="scientific">Paracerasibacillus soli</name>
    <dbReference type="NCBI Taxonomy" id="480284"/>
    <lineage>
        <taxon>Bacteria</taxon>
        <taxon>Bacillati</taxon>
        <taxon>Bacillota</taxon>
        <taxon>Bacilli</taxon>
        <taxon>Bacillales</taxon>
        <taxon>Bacillaceae</taxon>
        <taxon>Paracerasibacillus</taxon>
    </lineage>
</organism>
<dbReference type="InterPro" id="IPR050266">
    <property type="entry name" value="AB_hydrolase_sf"/>
</dbReference>
<evidence type="ECO:0000313" key="3">
    <source>
        <dbReference type="EMBL" id="MDY0407989.1"/>
    </source>
</evidence>
<dbReference type="PANTHER" id="PTHR43798">
    <property type="entry name" value="MONOACYLGLYCEROL LIPASE"/>
    <property type="match status" value="1"/>
</dbReference>
<sequence length="255" mass="28810">MTKVTVNGVELFYMEEGRGEAIIFLHGLTSNHHMLKQEMYVLKHHYRVIGVDARGHGESEKPNHYTLEDHIQDVISLMDYLHIERAHLIGMSMGTYVAQGVAIQIPERIKKMVLISGNTHAKDSGTSLLEKHKEEVEGLAFDEQLGKLSAYVFHQLDKIGPWMSGIPGRLTPEQQEIAADALATFDFRPDLHKVKAETLVISGQYDGLNPPEDGKEIANHIPGAQFMLFEQSGHAPNIEEQEKFQNVLREFFDLK</sequence>
<evidence type="ECO:0000313" key="4">
    <source>
        <dbReference type="Proteomes" id="UP001275315"/>
    </source>
</evidence>
<dbReference type="PRINTS" id="PR00111">
    <property type="entry name" value="ABHYDROLASE"/>
</dbReference>
<proteinExistence type="predicted"/>
<dbReference type="SUPFAM" id="SSF53474">
    <property type="entry name" value="alpha/beta-Hydrolases"/>
    <property type="match status" value="1"/>
</dbReference>
<evidence type="ECO:0000259" key="2">
    <source>
        <dbReference type="Pfam" id="PF00561"/>
    </source>
</evidence>
<dbReference type="RefSeq" id="WP_320378756.1">
    <property type="nucleotide sequence ID" value="NZ_JAWDIQ010000001.1"/>
</dbReference>
<comment type="caution">
    <text evidence="3">The sequence shown here is derived from an EMBL/GenBank/DDBJ whole genome shotgun (WGS) entry which is preliminary data.</text>
</comment>
<dbReference type="PANTHER" id="PTHR43798:SF31">
    <property type="entry name" value="AB HYDROLASE SUPERFAMILY PROTEIN YCLE"/>
    <property type="match status" value="1"/>
</dbReference>
<keyword evidence="4" id="KW-1185">Reference proteome</keyword>
<dbReference type="GO" id="GO:0016787">
    <property type="term" value="F:hydrolase activity"/>
    <property type="evidence" value="ECO:0007669"/>
    <property type="project" value="UniProtKB-KW"/>
</dbReference>
<feature type="domain" description="AB hydrolase-1" evidence="2">
    <location>
        <begin position="21"/>
        <end position="120"/>
    </location>
</feature>
<dbReference type="Proteomes" id="UP001275315">
    <property type="component" value="Unassembled WGS sequence"/>
</dbReference>
<accession>A0ABU5CNQ3</accession>
<protein>
    <submittedName>
        <fullName evidence="3">Alpha/beta fold hydrolase</fullName>
    </submittedName>
</protein>
<dbReference type="InterPro" id="IPR029058">
    <property type="entry name" value="AB_hydrolase_fold"/>
</dbReference>
<evidence type="ECO:0000256" key="1">
    <source>
        <dbReference type="ARBA" id="ARBA00022801"/>
    </source>
</evidence>
<dbReference type="Pfam" id="PF00561">
    <property type="entry name" value="Abhydrolase_1"/>
    <property type="match status" value="1"/>
</dbReference>